<keyword evidence="1" id="KW-1133">Transmembrane helix</keyword>
<feature type="transmembrane region" description="Helical" evidence="1">
    <location>
        <begin position="299"/>
        <end position="317"/>
    </location>
</feature>
<feature type="transmembrane region" description="Helical" evidence="1">
    <location>
        <begin position="25"/>
        <end position="43"/>
    </location>
</feature>
<dbReference type="AlphaFoldDB" id="A0A1G9R1J1"/>
<proteinExistence type="predicted"/>
<organism evidence="2 3">
    <name type="scientific">Siphonobacter aquaeclarae</name>
    <dbReference type="NCBI Taxonomy" id="563176"/>
    <lineage>
        <taxon>Bacteria</taxon>
        <taxon>Pseudomonadati</taxon>
        <taxon>Bacteroidota</taxon>
        <taxon>Cytophagia</taxon>
        <taxon>Cytophagales</taxon>
        <taxon>Cytophagaceae</taxon>
        <taxon>Siphonobacter</taxon>
    </lineage>
</organism>
<reference evidence="2 3" key="1">
    <citation type="submission" date="2016-10" db="EMBL/GenBank/DDBJ databases">
        <authorList>
            <person name="de Groot N.N."/>
        </authorList>
    </citation>
    <scope>NUCLEOTIDE SEQUENCE [LARGE SCALE GENOMIC DNA]</scope>
    <source>
        <strain evidence="2 3">DSM 21668</strain>
    </source>
</reference>
<keyword evidence="1" id="KW-0472">Membrane</keyword>
<protein>
    <recommendedName>
        <fullName evidence="4">Mannosyltransferase (PIG-V)</fullName>
    </recommendedName>
</protein>
<feature type="transmembrane region" description="Helical" evidence="1">
    <location>
        <begin position="202"/>
        <end position="224"/>
    </location>
</feature>
<feature type="transmembrane region" description="Helical" evidence="1">
    <location>
        <begin position="272"/>
        <end position="292"/>
    </location>
</feature>
<evidence type="ECO:0000313" key="3">
    <source>
        <dbReference type="Proteomes" id="UP000198901"/>
    </source>
</evidence>
<feature type="transmembrane region" description="Helical" evidence="1">
    <location>
        <begin position="106"/>
        <end position="129"/>
    </location>
</feature>
<dbReference type="Proteomes" id="UP000198901">
    <property type="component" value="Unassembled WGS sequence"/>
</dbReference>
<accession>A0A1G9R1J1</accession>
<dbReference type="STRING" id="563176.SAMN04488090_2694"/>
<keyword evidence="3" id="KW-1185">Reference proteome</keyword>
<feature type="transmembrane region" description="Helical" evidence="1">
    <location>
        <begin position="353"/>
        <end position="375"/>
    </location>
</feature>
<gene>
    <name evidence="2" type="ORF">SAMN04488090_2694</name>
</gene>
<dbReference type="OrthoDB" id="928695at2"/>
<dbReference type="EMBL" id="FNGS01000005">
    <property type="protein sequence ID" value="SDM17172.1"/>
    <property type="molecule type" value="Genomic_DNA"/>
</dbReference>
<feature type="transmembrane region" description="Helical" evidence="1">
    <location>
        <begin position="167"/>
        <end position="190"/>
    </location>
</feature>
<name>A0A1G9R1J1_9BACT</name>
<evidence type="ECO:0000313" key="2">
    <source>
        <dbReference type="EMBL" id="SDM17172.1"/>
    </source>
</evidence>
<feature type="transmembrane region" description="Helical" evidence="1">
    <location>
        <begin position="136"/>
        <end position="155"/>
    </location>
</feature>
<feature type="transmembrane region" description="Helical" evidence="1">
    <location>
        <begin position="323"/>
        <end position="341"/>
    </location>
</feature>
<keyword evidence="1" id="KW-0812">Transmembrane</keyword>
<evidence type="ECO:0000256" key="1">
    <source>
        <dbReference type="SAM" id="Phobius"/>
    </source>
</evidence>
<evidence type="ECO:0008006" key="4">
    <source>
        <dbReference type="Google" id="ProtNLM"/>
    </source>
</evidence>
<dbReference type="RefSeq" id="WP_093203013.1">
    <property type="nucleotide sequence ID" value="NZ_FNGS01000005.1"/>
</dbReference>
<sequence length="389" mass="43796">MEPFQLYTRLLDSLSRFTAPGNWKIKSVLLCLGVIFFFALPSYDRFFNDSTNDYLHFWLHLSRQAAHPFTLQPGLDPISHEAKTAFRLVPPLTGALVAWLSPVGGLYLMFLVQHLLGVGFLYVLISLVYRLTGDRLTAVLTALAFSLIYLTRAFFYELYGLFDGYAYFFLLLAMAARTPAGFVAALFLAFWTDERAIIASPLVLLFQLHTRVFPFTIPTLLAQWKWYVPYGLSAAAYLGIRIALEKYAGLFVPIGSGADAGLKLLLANFTSLPLATFLVFEGISFLILWLLFFFVKQKAWLEVLLTAGMLAAVWVVSGCVWDFTRSGCYAFPVVLTALYFMGKYLPTAQVRAVLVLALLLCVAIPTYKFQGFYYWQVPAPVKLVYGLIR</sequence>